<keyword evidence="3" id="KW-0271">Exosome</keyword>
<dbReference type="VEuPathDB" id="MicrosporidiaDB:CWI37_0445p0020"/>
<protein>
    <submittedName>
        <fullName evidence="6">Exosome complex exonuclease Rrp4</fullName>
    </submittedName>
</protein>
<keyword evidence="4" id="KW-0694">RNA-binding</keyword>
<keyword evidence="6" id="KW-0378">Hydrolase</keyword>
<dbReference type="PANTHER" id="PTHR21321">
    <property type="entry name" value="PNAS-3 RELATED"/>
    <property type="match status" value="1"/>
</dbReference>
<dbReference type="GO" id="GO:0000176">
    <property type="term" value="C:nuclear exosome (RNase complex)"/>
    <property type="evidence" value="ECO:0007669"/>
    <property type="project" value="TreeGrafter"/>
</dbReference>
<dbReference type="GO" id="GO:0000177">
    <property type="term" value="C:cytoplasmic exosome (RNase complex)"/>
    <property type="evidence" value="ECO:0007669"/>
    <property type="project" value="TreeGrafter"/>
</dbReference>
<dbReference type="InterPro" id="IPR003029">
    <property type="entry name" value="S1_domain"/>
</dbReference>
<dbReference type="GO" id="GO:0000467">
    <property type="term" value="P:exonucleolytic trimming to generate mature 3'-end of 5.8S rRNA from tricistronic rRNA transcript (SSU-rRNA, 5.8S rRNA, LSU-rRNA)"/>
    <property type="evidence" value="ECO:0007669"/>
    <property type="project" value="TreeGrafter"/>
</dbReference>
<dbReference type="SUPFAM" id="SSF110324">
    <property type="entry name" value="Ribosomal L27 protein-like"/>
    <property type="match status" value="1"/>
</dbReference>
<dbReference type="PANTHER" id="PTHR21321:SF4">
    <property type="entry name" value="EXOSOME COMPLEX COMPONENT RRP4"/>
    <property type="match status" value="1"/>
</dbReference>
<keyword evidence="6" id="KW-0540">Nuclease</keyword>
<dbReference type="GO" id="GO:0071034">
    <property type="term" value="P:CUT catabolic process"/>
    <property type="evidence" value="ECO:0007669"/>
    <property type="project" value="TreeGrafter"/>
</dbReference>
<evidence type="ECO:0000259" key="5">
    <source>
        <dbReference type="SMART" id="SM00316"/>
    </source>
</evidence>
<dbReference type="InterPro" id="IPR026699">
    <property type="entry name" value="Exosome_RNA_bind1/RRP40/RRP4"/>
</dbReference>
<accession>A0A4Q9L565</accession>
<dbReference type="SUPFAM" id="SSF50249">
    <property type="entry name" value="Nucleic acid-binding proteins"/>
    <property type="match status" value="1"/>
</dbReference>
<dbReference type="InterPro" id="IPR012340">
    <property type="entry name" value="NA-bd_OB-fold"/>
</dbReference>
<sequence>MKKFLPGEKMPTIEGYINGHGSYQENDGLYSSLYGNLVVIDKLMTVQPVIDFRYNPEVGDVIIGRITMIGNKKWKVEMNSKAESTLQLSAINLPGSVQRRKMFSDEMKMREYFDINDILVAEVQKINKSGNISLHTRNEKYKKLTNGLVLEVPAMLVTRYKTQFLKIESIEIIIGVNGFIWIGSDDLNYENMKKILIIANFIKNIANQNKVITDTELLKQY</sequence>
<organism evidence="6 7">
    <name type="scientific">Hamiltosporidium tvaerminnensis</name>
    <dbReference type="NCBI Taxonomy" id="1176355"/>
    <lineage>
        <taxon>Eukaryota</taxon>
        <taxon>Fungi</taxon>
        <taxon>Fungi incertae sedis</taxon>
        <taxon>Microsporidia</taxon>
        <taxon>Dubosqiidae</taxon>
        <taxon>Hamiltosporidium</taxon>
    </lineage>
</organism>
<evidence type="ECO:0000313" key="6">
    <source>
        <dbReference type="EMBL" id="TBU02614.1"/>
    </source>
</evidence>
<evidence type="ECO:0000256" key="4">
    <source>
        <dbReference type="ARBA" id="ARBA00022884"/>
    </source>
</evidence>
<dbReference type="InterPro" id="IPR004088">
    <property type="entry name" value="KH_dom_type_1"/>
</dbReference>
<dbReference type="SMART" id="SM00316">
    <property type="entry name" value="S1"/>
    <property type="match status" value="1"/>
</dbReference>
<dbReference type="GO" id="GO:0071035">
    <property type="term" value="P:nuclear polyadenylation-dependent rRNA catabolic process"/>
    <property type="evidence" value="ECO:0007669"/>
    <property type="project" value="TreeGrafter"/>
</dbReference>
<dbReference type="GO" id="GO:0071051">
    <property type="term" value="P:poly(A)-dependent snoRNA 3'-end processing"/>
    <property type="evidence" value="ECO:0007669"/>
    <property type="project" value="TreeGrafter"/>
</dbReference>
<dbReference type="EMBL" id="PITJ01000445">
    <property type="protein sequence ID" value="TBU02614.1"/>
    <property type="molecule type" value="Genomic_DNA"/>
</dbReference>
<keyword evidence="6" id="KW-0269">Exonuclease</keyword>
<dbReference type="Proteomes" id="UP000292362">
    <property type="component" value="Unassembled WGS sequence"/>
</dbReference>
<proteinExistence type="inferred from homology"/>
<reference evidence="6 7" key="1">
    <citation type="submission" date="2017-12" db="EMBL/GenBank/DDBJ databases">
        <authorList>
            <person name="Pombert J.-F."/>
            <person name="Haag K.L."/>
            <person name="Ebert D."/>
        </authorList>
    </citation>
    <scope>NUCLEOTIDE SEQUENCE [LARGE SCALE GENOMIC DNA]</scope>
    <source>
        <strain evidence="6">FI-OER-3-3</strain>
    </source>
</reference>
<feature type="domain" description="S1 motif" evidence="5">
    <location>
        <begin position="57"/>
        <end position="137"/>
    </location>
</feature>
<comment type="subcellular location">
    <subcellularLocation>
        <location evidence="1">Nucleus</location>
    </subcellularLocation>
</comment>
<dbReference type="InterPro" id="IPR036612">
    <property type="entry name" value="KH_dom_type_1_sf"/>
</dbReference>
<dbReference type="InterPro" id="IPR048565">
    <property type="entry name" value="S1_RRP4"/>
</dbReference>
<dbReference type="Pfam" id="PF15985">
    <property type="entry name" value="KH_6"/>
    <property type="match status" value="1"/>
</dbReference>
<dbReference type="GO" id="GO:0004527">
    <property type="term" value="F:exonuclease activity"/>
    <property type="evidence" value="ECO:0007669"/>
    <property type="project" value="UniProtKB-KW"/>
</dbReference>
<dbReference type="GO" id="GO:0034475">
    <property type="term" value="P:U4 snRNA 3'-end processing"/>
    <property type="evidence" value="ECO:0007669"/>
    <property type="project" value="TreeGrafter"/>
</dbReference>
<comment type="caution">
    <text evidence="6">The sequence shown here is derived from an EMBL/GenBank/DDBJ whole genome shotgun (WGS) entry which is preliminary data.</text>
</comment>
<dbReference type="Gene3D" id="3.30.1370.10">
    <property type="entry name" value="K Homology domain, type 1"/>
    <property type="match status" value="1"/>
</dbReference>
<dbReference type="GO" id="GO:0071038">
    <property type="term" value="P:TRAMP-dependent tRNA surveillance pathway"/>
    <property type="evidence" value="ECO:0007669"/>
    <property type="project" value="TreeGrafter"/>
</dbReference>
<dbReference type="AlphaFoldDB" id="A0A4Q9L565"/>
<name>A0A4Q9L565_9MICR</name>
<dbReference type="CDD" id="cd05789">
    <property type="entry name" value="S1_Rrp4"/>
    <property type="match status" value="1"/>
</dbReference>
<dbReference type="SUPFAM" id="SSF54791">
    <property type="entry name" value="Eukaryotic type KH-domain (KH-domain type I)"/>
    <property type="match status" value="1"/>
</dbReference>
<dbReference type="GO" id="GO:0003723">
    <property type="term" value="F:RNA binding"/>
    <property type="evidence" value="ECO:0007669"/>
    <property type="project" value="UniProtKB-KW"/>
</dbReference>
<comment type="similarity">
    <text evidence="2">Belongs to the RRP4 family.</text>
</comment>
<gene>
    <name evidence="6" type="ORF">CWI37_0445p0020</name>
</gene>
<dbReference type="Pfam" id="PF21266">
    <property type="entry name" value="S1_RRP4"/>
    <property type="match status" value="1"/>
</dbReference>
<evidence type="ECO:0000313" key="7">
    <source>
        <dbReference type="Proteomes" id="UP000292362"/>
    </source>
</evidence>
<evidence type="ECO:0000256" key="1">
    <source>
        <dbReference type="ARBA" id="ARBA00004123"/>
    </source>
</evidence>
<evidence type="ECO:0000256" key="2">
    <source>
        <dbReference type="ARBA" id="ARBA00009155"/>
    </source>
</evidence>
<dbReference type="Gene3D" id="2.40.50.100">
    <property type="match status" value="1"/>
</dbReference>
<evidence type="ECO:0000256" key="3">
    <source>
        <dbReference type="ARBA" id="ARBA00022835"/>
    </source>
</evidence>
<dbReference type="Gene3D" id="2.40.50.140">
    <property type="entry name" value="Nucleic acid-binding proteins"/>
    <property type="match status" value="1"/>
</dbReference>